<dbReference type="GO" id="GO:0005524">
    <property type="term" value="F:ATP binding"/>
    <property type="evidence" value="ECO:0007669"/>
    <property type="project" value="UniProtKB-KW"/>
</dbReference>
<dbReference type="OrthoDB" id="9781887at2"/>
<keyword evidence="1" id="KW-0547">Nucleotide-binding</keyword>
<name>A0A7C9N4B3_9BACT</name>
<dbReference type="InterPro" id="IPR014729">
    <property type="entry name" value="Rossmann-like_a/b/a_fold"/>
</dbReference>
<dbReference type="RefSeq" id="WP_160958849.1">
    <property type="nucleotide sequence ID" value="NZ_WVUD01000004.1"/>
</dbReference>
<feature type="domain" description="Thil AANH" evidence="3">
    <location>
        <begin position="5"/>
        <end position="144"/>
    </location>
</feature>
<evidence type="ECO:0000256" key="1">
    <source>
        <dbReference type="ARBA" id="ARBA00022741"/>
    </source>
</evidence>
<keyword evidence="4" id="KW-0489">Methyltransferase</keyword>
<sequence>MKSYHALALFSGGLDSILAAKTIAAQGLNVLGLHFVSPFFGKPHKIEHWKAIYGLDIIPVDVSEAYVNMLSAGPAQGLGKCLNPCIDCKILMLRRAKELLAEYGATFLISGEVVGQRPMSQRIDALNIIIRDSETKGILLRPLCAKRLPETEPEASGLVNRELLFGMNGRGRKDQMALAATFGLTEIPTPAGGCLLTEQASARRFLPLFMHSTNPRPADFELANIGRQYWAGERWMAVGRNKADNDSLEALLGPDDLLFKVRDLPGPLGLARRLPGVVWDDATVADAAAFLASFNPKAKAIAGTVRVDVAGWSGGSVIVTPSRQTAIPWAEPTWEEVVEKKRERFKVCGDGRGSQ</sequence>
<gene>
    <name evidence="4" type="ORF">GTA51_03870</name>
</gene>
<dbReference type="Gene3D" id="3.40.50.620">
    <property type="entry name" value="HUPs"/>
    <property type="match status" value="1"/>
</dbReference>
<evidence type="ECO:0000256" key="2">
    <source>
        <dbReference type="ARBA" id="ARBA00022840"/>
    </source>
</evidence>
<evidence type="ECO:0000259" key="3">
    <source>
        <dbReference type="Pfam" id="PF02568"/>
    </source>
</evidence>
<proteinExistence type="predicted"/>
<keyword evidence="5" id="KW-1185">Reference proteome</keyword>
<protein>
    <submittedName>
        <fullName evidence="4">tRNA(5-methylaminomethyl-2-thiouridylate) methyltransferase</fullName>
    </submittedName>
</protein>
<evidence type="ECO:0000313" key="5">
    <source>
        <dbReference type="Proteomes" id="UP000482487"/>
    </source>
</evidence>
<dbReference type="EMBL" id="WVUD01000004">
    <property type="protein sequence ID" value="MYL82275.1"/>
    <property type="molecule type" value="Genomic_DNA"/>
</dbReference>
<dbReference type="GO" id="GO:0004810">
    <property type="term" value="F:CCA tRNA nucleotidyltransferase activity"/>
    <property type="evidence" value="ECO:0007669"/>
    <property type="project" value="InterPro"/>
</dbReference>
<evidence type="ECO:0000313" key="4">
    <source>
        <dbReference type="EMBL" id="MYL82275.1"/>
    </source>
</evidence>
<keyword evidence="4" id="KW-0808">Transferase</keyword>
<dbReference type="InterPro" id="IPR020536">
    <property type="entry name" value="ThiI_AANH"/>
</dbReference>
<dbReference type="GO" id="GO:0008168">
    <property type="term" value="F:methyltransferase activity"/>
    <property type="evidence" value="ECO:0007669"/>
    <property type="project" value="UniProtKB-KW"/>
</dbReference>
<dbReference type="AlphaFoldDB" id="A0A7C9N4B3"/>
<accession>A0A7C9N4B3</accession>
<keyword evidence="2" id="KW-0067">ATP-binding</keyword>
<dbReference type="Pfam" id="PF02568">
    <property type="entry name" value="ThiI"/>
    <property type="match status" value="1"/>
</dbReference>
<dbReference type="GO" id="GO:0032259">
    <property type="term" value="P:methylation"/>
    <property type="evidence" value="ECO:0007669"/>
    <property type="project" value="UniProtKB-KW"/>
</dbReference>
<comment type="caution">
    <text evidence="4">The sequence shown here is derived from an EMBL/GenBank/DDBJ whole genome shotgun (WGS) entry which is preliminary data.</text>
</comment>
<reference evidence="4 5" key="1">
    <citation type="submission" date="2020-01" db="EMBL/GenBank/DDBJ databases">
        <title>Genome sequence of Desulfovibrio aerotolerans DSM 16695(T).</title>
        <authorList>
            <person name="Karnachuk O."/>
            <person name="Avakyan M."/>
            <person name="Mardanov A."/>
            <person name="Kadnikov V."/>
            <person name="Ravin N."/>
        </authorList>
    </citation>
    <scope>NUCLEOTIDE SEQUENCE [LARGE SCALE GENOMIC DNA]</scope>
    <source>
        <strain evidence="4 5">DSM 16695</strain>
    </source>
</reference>
<dbReference type="SUPFAM" id="SSF52402">
    <property type="entry name" value="Adenine nucleotide alpha hydrolases-like"/>
    <property type="match status" value="1"/>
</dbReference>
<dbReference type="Proteomes" id="UP000482487">
    <property type="component" value="Unassembled WGS sequence"/>
</dbReference>
<organism evidence="4 5">
    <name type="scientific">Solidesulfovibrio aerotolerans</name>
    <dbReference type="NCBI Taxonomy" id="295255"/>
    <lineage>
        <taxon>Bacteria</taxon>
        <taxon>Pseudomonadati</taxon>
        <taxon>Thermodesulfobacteriota</taxon>
        <taxon>Desulfovibrionia</taxon>
        <taxon>Desulfovibrionales</taxon>
        <taxon>Desulfovibrionaceae</taxon>
        <taxon>Solidesulfovibrio</taxon>
    </lineage>
</organism>